<reference evidence="6 7" key="1">
    <citation type="submission" date="2021-12" db="EMBL/GenBank/DDBJ databases">
        <title>Discovery of the Pendulisporaceae a myxobacterial family with distinct sporulation behavior and unique specialized metabolism.</title>
        <authorList>
            <person name="Garcia R."/>
            <person name="Popoff A."/>
            <person name="Bader C.D."/>
            <person name="Loehr J."/>
            <person name="Walesch S."/>
            <person name="Walt C."/>
            <person name="Boldt J."/>
            <person name="Bunk B."/>
            <person name="Haeckl F.J.F.P.J."/>
            <person name="Gunesch A.P."/>
            <person name="Birkelbach J."/>
            <person name="Nuebel U."/>
            <person name="Pietschmann T."/>
            <person name="Bach T."/>
            <person name="Mueller R."/>
        </authorList>
    </citation>
    <scope>NUCLEOTIDE SEQUENCE [LARGE SCALE GENOMIC DNA]</scope>
    <source>
        <strain evidence="6 7">MSr11954</strain>
    </source>
</reference>
<keyword evidence="3" id="KW-0677">Repeat</keyword>
<evidence type="ECO:0000313" key="7">
    <source>
        <dbReference type="Proteomes" id="UP001370348"/>
    </source>
</evidence>
<comment type="similarity">
    <text evidence="5">Belongs to the Rap family.</text>
</comment>
<name>A0ABZ2LW10_9BACT</name>
<keyword evidence="4" id="KW-0802">TPR repeat</keyword>
<dbReference type="Gene3D" id="1.25.40.10">
    <property type="entry name" value="Tetratricopeptide repeat domain"/>
    <property type="match status" value="2"/>
</dbReference>
<dbReference type="InterPro" id="IPR051476">
    <property type="entry name" value="Bac_ResReg_Asp_Phosphatase"/>
</dbReference>
<keyword evidence="2" id="KW-0963">Cytoplasm</keyword>
<dbReference type="Proteomes" id="UP001370348">
    <property type="component" value="Chromosome"/>
</dbReference>
<dbReference type="InterPro" id="IPR011990">
    <property type="entry name" value="TPR-like_helical_dom_sf"/>
</dbReference>
<organism evidence="6 7">
    <name type="scientific">Pendulispora albinea</name>
    <dbReference type="NCBI Taxonomy" id="2741071"/>
    <lineage>
        <taxon>Bacteria</taxon>
        <taxon>Pseudomonadati</taxon>
        <taxon>Myxococcota</taxon>
        <taxon>Myxococcia</taxon>
        <taxon>Myxococcales</taxon>
        <taxon>Sorangiineae</taxon>
        <taxon>Pendulisporaceae</taxon>
        <taxon>Pendulispora</taxon>
    </lineage>
</organism>
<dbReference type="Pfam" id="PF13424">
    <property type="entry name" value="TPR_12"/>
    <property type="match status" value="2"/>
</dbReference>
<dbReference type="EMBL" id="CP089984">
    <property type="protein sequence ID" value="WXB15128.1"/>
    <property type="molecule type" value="Genomic_DNA"/>
</dbReference>
<evidence type="ECO:0000256" key="3">
    <source>
        <dbReference type="ARBA" id="ARBA00022737"/>
    </source>
</evidence>
<evidence type="ECO:0000256" key="1">
    <source>
        <dbReference type="ARBA" id="ARBA00004496"/>
    </source>
</evidence>
<evidence type="ECO:0000256" key="5">
    <source>
        <dbReference type="ARBA" id="ARBA00038253"/>
    </source>
</evidence>
<dbReference type="InterPro" id="IPR019734">
    <property type="entry name" value="TPR_rpt"/>
</dbReference>
<proteinExistence type="inferred from homology"/>
<comment type="subcellular location">
    <subcellularLocation>
        <location evidence="1">Cytoplasm</location>
    </subcellularLocation>
</comment>
<dbReference type="Pfam" id="PF13176">
    <property type="entry name" value="TPR_7"/>
    <property type="match status" value="2"/>
</dbReference>
<accession>A0ABZ2LW10</accession>
<dbReference type="SUPFAM" id="SSF48452">
    <property type="entry name" value="TPR-like"/>
    <property type="match status" value="2"/>
</dbReference>
<sequence>MVLAKAAGELARTQRRRGEFDAAERTLRAALERVRASGDGAALAEVHAGVASLVADRAFYGTMDPKEARKTLDEALATARRSGNRQALAASIDAAAWYDYAGVLFNGGSYDPSRRGFQEALAHYEAVGDLSGQAMNLFQIGLTYEQEGKKNEARAHYQRSAALAERADDPIALSYPIRHLGFFFAEEGNLDEALRYERRCAFLRIRGGLTRNVPHAYIAIGDLELQKGESGRARIYLTDALEIAREQHSDSGALDAHMFLGKVDERDNQRDSAVRHYQEALALAEKMKRNVDIKDACERLARVYEQLGDRSKAQLYRQRAAQAEQLIKAKG</sequence>
<dbReference type="PANTHER" id="PTHR46630">
    <property type="entry name" value="TETRATRICOPEPTIDE REPEAT PROTEIN 29"/>
    <property type="match status" value="1"/>
</dbReference>
<evidence type="ECO:0000313" key="6">
    <source>
        <dbReference type="EMBL" id="WXB15128.1"/>
    </source>
</evidence>
<gene>
    <name evidence="6" type="ORF">LZC94_45830</name>
</gene>
<keyword evidence="7" id="KW-1185">Reference proteome</keyword>
<dbReference type="RefSeq" id="WP_394824753.1">
    <property type="nucleotide sequence ID" value="NZ_CP089984.1"/>
</dbReference>
<evidence type="ECO:0000256" key="2">
    <source>
        <dbReference type="ARBA" id="ARBA00022490"/>
    </source>
</evidence>
<dbReference type="PANTHER" id="PTHR46630:SF1">
    <property type="entry name" value="TETRATRICOPEPTIDE REPEAT PROTEIN 29"/>
    <property type="match status" value="1"/>
</dbReference>
<evidence type="ECO:0000256" key="4">
    <source>
        <dbReference type="ARBA" id="ARBA00022803"/>
    </source>
</evidence>
<protein>
    <submittedName>
        <fullName evidence="6">Tetratricopeptide repeat protein</fullName>
    </submittedName>
</protein>
<dbReference type="SMART" id="SM00028">
    <property type="entry name" value="TPR"/>
    <property type="match status" value="4"/>
</dbReference>